<organism evidence="2 3">
    <name type="scientific">Monoraphidium neglectum</name>
    <dbReference type="NCBI Taxonomy" id="145388"/>
    <lineage>
        <taxon>Eukaryota</taxon>
        <taxon>Viridiplantae</taxon>
        <taxon>Chlorophyta</taxon>
        <taxon>core chlorophytes</taxon>
        <taxon>Chlorophyceae</taxon>
        <taxon>CS clade</taxon>
        <taxon>Sphaeropleales</taxon>
        <taxon>Selenastraceae</taxon>
        <taxon>Monoraphidium</taxon>
    </lineage>
</organism>
<keyword evidence="3" id="KW-1185">Reference proteome</keyword>
<name>A0A0D2M3P3_9CHLO</name>
<dbReference type="RefSeq" id="XP_013897184.1">
    <property type="nucleotide sequence ID" value="XM_014041730.1"/>
</dbReference>
<dbReference type="InterPro" id="IPR015943">
    <property type="entry name" value="WD40/YVTN_repeat-like_dom_sf"/>
</dbReference>
<dbReference type="OrthoDB" id="436637at2759"/>
<proteinExistence type="predicted"/>
<evidence type="ECO:0000313" key="2">
    <source>
        <dbReference type="EMBL" id="KIY98164.1"/>
    </source>
</evidence>
<dbReference type="InterPro" id="IPR050358">
    <property type="entry name" value="RSE1/DDB1/CFT1"/>
</dbReference>
<dbReference type="Pfam" id="PF10433">
    <property type="entry name" value="Beta-prop_RSE1_1st"/>
    <property type="match status" value="1"/>
</dbReference>
<dbReference type="Proteomes" id="UP000054498">
    <property type="component" value="Unassembled WGS sequence"/>
</dbReference>
<gene>
    <name evidence="2" type="ORF">MNEG_9802</name>
</gene>
<dbReference type="GeneID" id="25742677"/>
<dbReference type="PANTHER" id="PTHR10644">
    <property type="entry name" value="DNA REPAIR/RNA PROCESSING CPSF FAMILY"/>
    <property type="match status" value="1"/>
</dbReference>
<dbReference type="STRING" id="145388.A0A0D2M3P3"/>
<dbReference type="AlphaFoldDB" id="A0A0D2M3P3"/>
<dbReference type="InterPro" id="IPR018846">
    <property type="entry name" value="Beta-prop_RSE1/DDB1/CPSF1_1st"/>
</dbReference>
<dbReference type="EMBL" id="KK102287">
    <property type="protein sequence ID" value="KIY98164.1"/>
    <property type="molecule type" value="Genomic_DNA"/>
</dbReference>
<evidence type="ECO:0000313" key="3">
    <source>
        <dbReference type="Proteomes" id="UP000054498"/>
    </source>
</evidence>
<dbReference type="KEGG" id="mng:MNEG_9802"/>
<accession>A0A0D2M3P3</accession>
<protein>
    <submittedName>
        <fullName evidence="2">Splicing factor 3B subunit 3</fullName>
    </submittedName>
</protein>
<dbReference type="Gene3D" id="2.130.10.10">
    <property type="entry name" value="YVTN repeat-like/Quinoprotein amine dehydrogenase"/>
    <property type="match status" value="1"/>
</dbReference>
<sequence>MYLYNLTLSRPSGIQCAIYGNFSAPKAQELVVSRGRSIELLRPNDSGKLVTVASTDVFGCVRALAAFRLTGASRDYVIMGSDSGRIVILDFKADKGMFVKLAAEWESQLRRRARQFWR</sequence>
<evidence type="ECO:0000259" key="1">
    <source>
        <dbReference type="Pfam" id="PF10433"/>
    </source>
</evidence>
<feature type="domain" description="RSE1/DDB1/CPSF1 first beta-propeller" evidence="1">
    <location>
        <begin position="14"/>
        <end position="103"/>
    </location>
</feature>
<reference evidence="2 3" key="1">
    <citation type="journal article" date="2013" name="BMC Genomics">
        <title>Reconstruction of the lipid metabolism for the microalga Monoraphidium neglectum from its genome sequence reveals characteristics suitable for biofuel production.</title>
        <authorList>
            <person name="Bogen C."/>
            <person name="Al-Dilaimi A."/>
            <person name="Albersmeier A."/>
            <person name="Wichmann J."/>
            <person name="Grundmann M."/>
            <person name="Rupp O."/>
            <person name="Lauersen K.J."/>
            <person name="Blifernez-Klassen O."/>
            <person name="Kalinowski J."/>
            <person name="Goesmann A."/>
            <person name="Mussgnug J.H."/>
            <person name="Kruse O."/>
        </authorList>
    </citation>
    <scope>NUCLEOTIDE SEQUENCE [LARGE SCALE GENOMIC DNA]</scope>
    <source>
        <strain evidence="2 3">SAG 48.87</strain>
    </source>
</reference>